<dbReference type="EnsemblMetazoa" id="AEPI002393-RA">
    <property type="protein sequence ID" value="AEPI002393-PA"/>
    <property type="gene ID" value="AEPI002393"/>
</dbReference>
<keyword evidence="2" id="KW-1185">Reference proteome</keyword>
<name>A0A182P645_9DIPT</name>
<dbReference type="InterPro" id="IPR016187">
    <property type="entry name" value="CTDL_fold"/>
</dbReference>
<organism evidence="1 2">
    <name type="scientific">Anopheles epiroticus</name>
    <dbReference type="NCBI Taxonomy" id="199890"/>
    <lineage>
        <taxon>Eukaryota</taxon>
        <taxon>Metazoa</taxon>
        <taxon>Ecdysozoa</taxon>
        <taxon>Arthropoda</taxon>
        <taxon>Hexapoda</taxon>
        <taxon>Insecta</taxon>
        <taxon>Pterygota</taxon>
        <taxon>Neoptera</taxon>
        <taxon>Endopterygota</taxon>
        <taxon>Diptera</taxon>
        <taxon>Nematocera</taxon>
        <taxon>Culicoidea</taxon>
        <taxon>Culicidae</taxon>
        <taxon>Anophelinae</taxon>
        <taxon>Anopheles</taxon>
    </lineage>
</organism>
<dbReference type="Proteomes" id="UP000075885">
    <property type="component" value="Unassembled WGS sequence"/>
</dbReference>
<reference evidence="2" key="1">
    <citation type="submission" date="2013-03" db="EMBL/GenBank/DDBJ databases">
        <title>The Genome Sequence of Anopheles epiroticus epiroticus2.</title>
        <authorList>
            <consortium name="The Broad Institute Genomics Platform"/>
            <person name="Neafsey D.E."/>
            <person name="Howell P."/>
            <person name="Walker B."/>
            <person name="Young S.K."/>
            <person name="Zeng Q."/>
            <person name="Gargeya S."/>
            <person name="Fitzgerald M."/>
            <person name="Haas B."/>
            <person name="Abouelleil A."/>
            <person name="Allen A.W."/>
            <person name="Alvarado L."/>
            <person name="Arachchi H.M."/>
            <person name="Berlin A.M."/>
            <person name="Chapman S.B."/>
            <person name="Gainer-Dewar J."/>
            <person name="Goldberg J."/>
            <person name="Griggs A."/>
            <person name="Gujja S."/>
            <person name="Hansen M."/>
            <person name="Howarth C."/>
            <person name="Imamovic A."/>
            <person name="Ireland A."/>
            <person name="Larimer J."/>
            <person name="McCowan C."/>
            <person name="Murphy C."/>
            <person name="Pearson M."/>
            <person name="Poon T.W."/>
            <person name="Priest M."/>
            <person name="Roberts A."/>
            <person name="Saif S."/>
            <person name="Shea T."/>
            <person name="Sisk P."/>
            <person name="Sykes S."/>
            <person name="Wortman J."/>
            <person name="Nusbaum C."/>
            <person name="Birren B."/>
        </authorList>
    </citation>
    <scope>NUCLEOTIDE SEQUENCE [LARGE SCALE GENOMIC DNA]</scope>
    <source>
        <strain evidence="2">Epiroticus2</strain>
    </source>
</reference>
<evidence type="ECO:0008006" key="3">
    <source>
        <dbReference type="Google" id="ProtNLM"/>
    </source>
</evidence>
<proteinExistence type="predicted"/>
<dbReference type="Gene3D" id="3.10.100.10">
    <property type="entry name" value="Mannose-Binding Protein A, subunit A"/>
    <property type="match status" value="1"/>
</dbReference>
<dbReference type="CDD" id="cd00037">
    <property type="entry name" value="CLECT"/>
    <property type="match status" value="1"/>
</dbReference>
<reference evidence="1" key="2">
    <citation type="submission" date="2020-05" db="UniProtKB">
        <authorList>
            <consortium name="EnsemblMetazoa"/>
        </authorList>
    </citation>
    <scope>IDENTIFICATION</scope>
    <source>
        <strain evidence="1">Epiroticus2</strain>
    </source>
</reference>
<dbReference type="SUPFAM" id="SSF56436">
    <property type="entry name" value="C-type lectin-like"/>
    <property type="match status" value="1"/>
</dbReference>
<evidence type="ECO:0000313" key="2">
    <source>
        <dbReference type="Proteomes" id="UP000075885"/>
    </source>
</evidence>
<sequence length="83" mass="9287">MEVIKVIGGTDLGRVGRWVWIHSNKPIPNGGYTNFYPGMPDNGGGFKDCLIVDQADRYNRGKRDDQNCLFRVEGYICAFAKCA</sequence>
<dbReference type="VEuPathDB" id="VectorBase:AEPI002393"/>
<protein>
    <recommendedName>
        <fullName evidence="3">C-type lectin domain-containing protein</fullName>
    </recommendedName>
</protein>
<dbReference type="AlphaFoldDB" id="A0A182P645"/>
<evidence type="ECO:0000313" key="1">
    <source>
        <dbReference type="EnsemblMetazoa" id="AEPI002393-PA"/>
    </source>
</evidence>
<dbReference type="InterPro" id="IPR016186">
    <property type="entry name" value="C-type_lectin-like/link_sf"/>
</dbReference>
<accession>A0A182P645</accession>
<dbReference type="STRING" id="199890.A0A182P645"/>